<comment type="caution">
    <text evidence="3">The sequence shown here is derived from an EMBL/GenBank/DDBJ whole genome shotgun (WGS) entry which is preliminary data.</text>
</comment>
<keyword evidence="1" id="KW-0863">Zinc-finger</keyword>
<evidence type="ECO:0000313" key="4">
    <source>
        <dbReference type="Proteomes" id="UP001153954"/>
    </source>
</evidence>
<evidence type="ECO:0000313" key="3">
    <source>
        <dbReference type="EMBL" id="CAH2104791.1"/>
    </source>
</evidence>
<dbReference type="GO" id="GO:0008270">
    <property type="term" value="F:zinc ion binding"/>
    <property type="evidence" value="ECO:0007669"/>
    <property type="project" value="UniProtKB-KW"/>
</dbReference>
<keyword evidence="1" id="KW-0862">Zinc</keyword>
<evidence type="ECO:0000259" key="2">
    <source>
        <dbReference type="PROSITE" id="PS50966"/>
    </source>
</evidence>
<protein>
    <recommendedName>
        <fullName evidence="2">SWIM-type domain-containing protein</fullName>
    </recommendedName>
</protein>
<evidence type="ECO:0000256" key="1">
    <source>
        <dbReference type="PROSITE-ProRule" id="PRU00325"/>
    </source>
</evidence>
<dbReference type="AlphaFoldDB" id="A0AAU9UZ65"/>
<dbReference type="EMBL" id="CAKOGL010000027">
    <property type="protein sequence ID" value="CAH2104791.1"/>
    <property type="molecule type" value="Genomic_DNA"/>
</dbReference>
<dbReference type="PROSITE" id="PS50966">
    <property type="entry name" value="ZF_SWIM"/>
    <property type="match status" value="1"/>
</dbReference>
<proteinExistence type="predicted"/>
<organism evidence="3 4">
    <name type="scientific">Euphydryas editha</name>
    <name type="common">Edith's checkerspot</name>
    <dbReference type="NCBI Taxonomy" id="104508"/>
    <lineage>
        <taxon>Eukaryota</taxon>
        <taxon>Metazoa</taxon>
        <taxon>Ecdysozoa</taxon>
        <taxon>Arthropoda</taxon>
        <taxon>Hexapoda</taxon>
        <taxon>Insecta</taxon>
        <taxon>Pterygota</taxon>
        <taxon>Neoptera</taxon>
        <taxon>Endopterygota</taxon>
        <taxon>Lepidoptera</taxon>
        <taxon>Glossata</taxon>
        <taxon>Ditrysia</taxon>
        <taxon>Papilionoidea</taxon>
        <taxon>Nymphalidae</taxon>
        <taxon>Nymphalinae</taxon>
        <taxon>Euphydryas</taxon>
    </lineage>
</organism>
<gene>
    <name evidence="3" type="ORF">EEDITHA_LOCUS19127</name>
</gene>
<dbReference type="Proteomes" id="UP001153954">
    <property type="component" value="Unassembled WGS sequence"/>
</dbReference>
<keyword evidence="1" id="KW-0479">Metal-binding</keyword>
<accession>A0AAU9UZ65</accession>
<sequence>MDNKLIPHVEDYYKIAAFILNYFGTPITHDTDLNRKIIERMKALRYTDNTLATEIEEKRLLRRKQPFQKLINRNLLDFPEMSEEQLKLFFTGTYQYCQAISYLAEMLNDDGTLNIEFLKDQSHILKFQVRSRHVARKSYRCFIEYVPNTSGCEGISRYFCECPNGRRTVGCCSHLAAVIYYLSYGRYLTKIPRPAEQLSQLFKNENMMSVIEEDSDNE</sequence>
<dbReference type="InterPro" id="IPR007527">
    <property type="entry name" value="Znf_SWIM"/>
</dbReference>
<reference evidence="3" key="1">
    <citation type="submission" date="2022-03" db="EMBL/GenBank/DDBJ databases">
        <authorList>
            <person name="Tunstrom K."/>
        </authorList>
    </citation>
    <scope>NUCLEOTIDE SEQUENCE</scope>
</reference>
<keyword evidence="4" id="KW-1185">Reference proteome</keyword>
<feature type="domain" description="SWIM-type" evidence="2">
    <location>
        <begin position="145"/>
        <end position="183"/>
    </location>
</feature>
<name>A0AAU9UZ65_EUPED</name>